<evidence type="ECO:0000256" key="4">
    <source>
        <dbReference type="ARBA" id="ARBA00022670"/>
    </source>
</evidence>
<keyword evidence="5 11" id="KW-0812">Transmembrane</keyword>
<keyword evidence="8 11" id="KW-1133">Transmembrane helix</keyword>
<evidence type="ECO:0000256" key="1">
    <source>
        <dbReference type="ARBA" id="ARBA00001947"/>
    </source>
</evidence>
<evidence type="ECO:0000256" key="6">
    <source>
        <dbReference type="ARBA" id="ARBA00022801"/>
    </source>
</evidence>
<dbReference type="GO" id="GO:0004222">
    <property type="term" value="F:metalloendopeptidase activity"/>
    <property type="evidence" value="ECO:0007669"/>
    <property type="project" value="InterPro"/>
</dbReference>
<feature type="transmembrane region" description="Helical" evidence="11">
    <location>
        <begin position="423"/>
        <end position="442"/>
    </location>
</feature>
<proteinExistence type="inferred from homology"/>
<dbReference type="AlphaFoldDB" id="A0A9D1LMZ2"/>
<name>A0A9D1LMZ2_9FIRM</name>
<gene>
    <name evidence="13" type="ORF">IAC52_00860</name>
</gene>
<keyword evidence="9" id="KW-0482">Metalloprotease</keyword>
<dbReference type="GO" id="GO:0006508">
    <property type="term" value="P:proteolysis"/>
    <property type="evidence" value="ECO:0007669"/>
    <property type="project" value="UniProtKB-KW"/>
</dbReference>
<comment type="caution">
    <text evidence="13">The sequence shown here is derived from an EMBL/GenBank/DDBJ whole genome shotgun (WGS) entry which is preliminary data.</text>
</comment>
<evidence type="ECO:0000256" key="7">
    <source>
        <dbReference type="ARBA" id="ARBA00022833"/>
    </source>
</evidence>
<feature type="transmembrane region" description="Helical" evidence="11">
    <location>
        <begin position="101"/>
        <end position="121"/>
    </location>
</feature>
<dbReference type="InterPro" id="IPR004387">
    <property type="entry name" value="Pept_M50_Zn"/>
</dbReference>
<reference evidence="13" key="2">
    <citation type="journal article" date="2021" name="PeerJ">
        <title>Extensive microbial diversity within the chicken gut microbiome revealed by metagenomics and culture.</title>
        <authorList>
            <person name="Gilroy R."/>
            <person name="Ravi A."/>
            <person name="Getino M."/>
            <person name="Pursley I."/>
            <person name="Horton D.L."/>
            <person name="Alikhan N.F."/>
            <person name="Baker D."/>
            <person name="Gharbi K."/>
            <person name="Hall N."/>
            <person name="Watson M."/>
            <person name="Adriaenssens E.M."/>
            <person name="Foster-Nyarko E."/>
            <person name="Jarju S."/>
            <person name="Secka A."/>
            <person name="Antonio M."/>
            <person name="Oren A."/>
            <person name="Chaudhuri R.R."/>
            <person name="La Ragione R."/>
            <person name="Hildebrand F."/>
            <person name="Pallen M.J."/>
        </authorList>
    </citation>
    <scope>NUCLEOTIDE SEQUENCE</scope>
    <source>
        <strain evidence="13">ChiGjej1B1-22543</strain>
    </source>
</reference>
<comment type="cofactor">
    <cofactor evidence="1">
        <name>Zn(2+)</name>
        <dbReference type="ChEBI" id="CHEBI:29105"/>
    </cofactor>
</comment>
<accession>A0A9D1LMZ2</accession>
<dbReference type="InterPro" id="IPR008915">
    <property type="entry name" value="Peptidase_M50"/>
</dbReference>
<evidence type="ECO:0000313" key="14">
    <source>
        <dbReference type="Proteomes" id="UP000824070"/>
    </source>
</evidence>
<dbReference type="PANTHER" id="PTHR42837">
    <property type="entry name" value="REGULATOR OF SIGMA-E PROTEASE RSEP"/>
    <property type="match status" value="1"/>
</dbReference>
<comment type="similarity">
    <text evidence="3">Belongs to the peptidase M50B family.</text>
</comment>
<sequence length="450" mass="48879">MDILLAIIEIVLILGVLISIHEAGHLSMAKAFHVYCFEYSIGFGPAIIHKKRKKGETYFSLRAIPLGGYVSMYGEDGEAPEGYDAPDPSRSLNAIAKWKKCIVLVAGVTLNFVLGLVLIFVSDVAFPQYYSAYSSPYNETSQRTVLYTPAIYSEEVASYIEENALEGYEPKDYCVELPANLNNTYIMLSDNVTMSTTSSIFVALYSPSTLLDSHNLADSVVFYPSTEEGVTEEMKEMGIYRLPDQKAINSGDSFDVAASPEGTTATFTISLLPIGQQMTMEQSKQNAISLPVTLTATKQGDLVSWADYGVEFQVIKQWLGWSGAWRKWAGDVPTACGAIVKGFASLFTADGFNNLSGIVGMTAALPALQASGGAARIFYFAGLLSINLAFFNLLPFPGLDGWALLVTIIEGITRKRVPAKAQSIMSVIGMVLLFGLMIAVTVKDIIQLII</sequence>
<feature type="transmembrane region" description="Helical" evidence="11">
    <location>
        <begin position="6"/>
        <end position="24"/>
    </location>
</feature>
<keyword evidence="7" id="KW-0862">Zinc</keyword>
<feature type="transmembrane region" description="Helical" evidence="11">
    <location>
        <begin position="377"/>
        <end position="396"/>
    </location>
</feature>
<keyword evidence="10 11" id="KW-0472">Membrane</keyword>
<dbReference type="GO" id="GO:0016020">
    <property type="term" value="C:membrane"/>
    <property type="evidence" value="ECO:0007669"/>
    <property type="project" value="UniProtKB-SubCell"/>
</dbReference>
<reference evidence="13" key="1">
    <citation type="submission" date="2020-10" db="EMBL/GenBank/DDBJ databases">
        <authorList>
            <person name="Gilroy R."/>
        </authorList>
    </citation>
    <scope>NUCLEOTIDE SEQUENCE</scope>
    <source>
        <strain evidence="13">ChiGjej1B1-22543</strain>
    </source>
</reference>
<evidence type="ECO:0000256" key="11">
    <source>
        <dbReference type="SAM" id="Phobius"/>
    </source>
</evidence>
<dbReference type="EMBL" id="DVMV01000008">
    <property type="protein sequence ID" value="HIU44838.1"/>
    <property type="molecule type" value="Genomic_DNA"/>
</dbReference>
<keyword evidence="4 13" id="KW-0645">Protease</keyword>
<evidence type="ECO:0000256" key="5">
    <source>
        <dbReference type="ARBA" id="ARBA00022692"/>
    </source>
</evidence>
<keyword evidence="6" id="KW-0378">Hydrolase</keyword>
<evidence type="ECO:0000259" key="12">
    <source>
        <dbReference type="Pfam" id="PF02163"/>
    </source>
</evidence>
<evidence type="ECO:0000313" key="13">
    <source>
        <dbReference type="EMBL" id="HIU44838.1"/>
    </source>
</evidence>
<protein>
    <submittedName>
        <fullName evidence="13">Site-2 protease family protein</fullName>
    </submittedName>
</protein>
<evidence type="ECO:0000256" key="10">
    <source>
        <dbReference type="ARBA" id="ARBA00023136"/>
    </source>
</evidence>
<evidence type="ECO:0000256" key="3">
    <source>
        <dbReference type="ARBA" id="ARBA00007931"/>
    </source>
</evidence>
<evidence type="ECO:0000256" key="9">
    <source>
        <dbReference type="ARBA" id="ARBA00023049"/>
    </source>
</evidence>
<dbReference type="Proteomes" id="UP000824070">
    <property type="component" value="Unassembled WGS sequence"/>
</dbReference>
<comment type="subcellular location">
    <subcellularLocation>
        <location evidence="2">Membrane</location>
        <topology evidence="2">Multi-pass membrane protein</topology>
    </subcellularLocation>
</comment>
<dbReference type="Pfam" id="PF02163">
    <property type="entry name" value="Peptidase_M50"/>
    <property type="match status" value="1"/>
</dbReference>
<organism evidence="13 14">
    <name type="scientific">Candidatus Alloenteromonas pullicola</name>
    <dbReference type="NCBI Taxonomy" id="2840784"/>
    <lineage>
        <taxon>Bacteria</taxon>
        <taxon>Bacillati</taxon>
        <taxon>Bacillota</taxon>
        <taxon>Bacillota incertae sedis</taxon>
        <taxon>Candidatus Alloenteromonas</taxon>
    </lineage>
</organism>
<dbReference type="CDD" id="cd06163">
    <property type="entry name" value="S2P-M50_PDZ_RseP-like"/>
    <property type="match status" value="1"/>
</dbReference>
<dbReference type="PANTHER" id="PTHR42837:SF2">
    <property type="entry name" value="MEMBRANE METALLOPROTEASE ARASP2, CHLOROPLASTIC-RELATED"/>
    <property type="match status" value="1"/>
</dbReference>
<evidence type="ECO:0000256" key="8">
    <source>
        <dbReference type="ARBA" id="ARBA00022989"/>
    </source>
</evidence>
<feature type="domain" description="Peptidase M50" evidence="12">
    <location>
        <begin position="11"/>
        <end position="435"/>
    </location>
</feature>
<evidence type="ECO:0000256" key="2">
    <source>
        <dbReference type="ARBA" id="ARBA00004141"/>
    </source>
</evidence>